<gene>
    <name evidence="2" type="ORF">ECRASSUSDP1_LOCUS5347</name>
</gene>
<proteinExistence type="predicted"/>
<dbReference type="Proteomes" id="UP001295684">
    <property type="component" value="Unassembled WGS sequence"/>
</dbReference>
<comment type="caution">
    <text evidence="2">The sequence shown here is derived from an EMBL/GenBank/DDBJ whole genome shotgun (WGS) entry which is preliminary data.</text>
</comment>
<reference evidence="2" key="1">
    <citation type="submission" date="2023-07" db="EMBL/GenBank/DDBJ databases">
        <authorList>
            <consortium name="AG Swart"/>
            <person name="Singh M."/>
            <person name="Singh A."/>
            <person name="Seah K."/>
            <person name="Emmerich C."/>
        </authorList>
    </citation>
    <scope>NUCLEOTIDE SEQUENCE</scope>
    <source>
        <strain evidence="2">DP1</strain>
    </source>
</reference>
<organism evidence="2 3">
    <name type="scientific">Euplotes crassus</name>
    <dbReference type="NCBI Taxonomy" id="5936"/>
    <lineage>
        <taxon>Eukaryota</taxon>
        <taxon>Sar</taxon>
        <taxon>Alveolata</taxon>
        <taxon>Ciliophora</taxon>
        <taxon>Intramacronucleata</taxon>
        <taxon>Spirotrichea</taxon>
        <taxon>Hypotrichia</taxon>
        <taxon>Euplotida</taxon>
        <taxon>Euplotidae</taxon>
        <taxon>Moneuplotes</taxon>
    </lineage>
</organism>
<sequence>MKTQKSYKRQHKNITEQKEEDSSRLMELLDDAGIYRGEETSEMFRRAGITYLSLLQAIQLQDHMYLGSLQAMCHLSNEEMSILSFNLLRRLKDPQHNEEMLEEYGPQFYSAMRPPMTSMPGPSGFPMHQFYRDQNINQGMNPMIYDHLTRDQQYSGQLMGMAYQNIPYYVEQLNHNTTVYNDFRNEQMNLGKTCAESIMAGKKSVATDRSLKGIDDSTIAGTKDKDSHSKQSLTKCDTLDVTNFSDQMKGMIEFSPYFYSNITQSSYMPQNSLSDCKLSNKRSKKEMMRETFGMLPAKNPRVLHPARTLSKKRRIKYGNYSEIQLISYDDLLDPPKSGEDIFYQGRGFRSVHDLNESIERFKQFGFCFIKKKSEVKRGRYELRCKFNSEQKKKAIFPEECYVTQECVVYVYIDRLKVKSTYLKHNHKPKLFIPTEGLERSILYRKNKDDDPDDSIKEEYKLDLDTT</sequence>
<dbReference type="EMBL" id="CAMPGE010005159">
    <property type="protein sequence ID" value="CAI2364007.1"/>
    <property type="molecule type" value="Genomic_DNA"/>
</dbReference>
<protein>
    <submittedName>
        <fullName evidence="2">Uncharacterized protein</fullName>
    </submittedName>
</protein>
<feature type="region of interest" description="Disordered" evidence="1">
    <location>
        <begin position="1"/>
        <end position="22"/>
    </location>
</feature>
<evidence type="ECO:0000313" key="2">
    <source>
        <dbReference type="EMBL" id="CAI2364007.1"/>
    </source>
</evidence>
<keyword evidence="3" id="KW-1185">Reference proteome</keyword>
<feature type="compositionally biased region" description="Basic and acidic residues" evidence="1">
    <location>
        <begin position="13"/>
        <end position="22"/>
    </location>
</feature>
<accession>A0AAD1X9T6</accession>
<evidence type="ECO:0000256" key="1">
    <source>
        <dbReference type="SAM" id="MobiDB-lite"/>
    </source>
</evidence>
<feature type="compositionally biased region" description="Basic residues" evidence="1">
    <location>
        <begin position="1"/>
        <end position="12"/>
    </location>
</feature>
<dbReference type="AlphaFoldDB" id="A0AAD1X9T6"/>
<name>A0AAD1X9T6_EUPCR</name>
<evidence type="ECO:0000313" key="3">
    <source>
        <dbReference type="Proteomes" id="UP001295684"/>
    </source>
</evidence>